<name>A0A136IKH4_9PEZI</name>
<dbReference type="SUPFAM" id="SSF58100">
    <property type="entry name" value="Bacterial hemolysins"/>
    <property type="match status" value="1"/>
</dbReference>
<evidence type="ECO:0000256" key="1">
    <source>
        <dbReference type="SAM" id="MobiDB-lite"/>
    </source>
</evidence>
<dbReference type="EMBL" id="KQ964281">
    <property type="protein sequence ID" value="KXJ85471.1"/>
    <property type="molecule type" value="Genomic_DNA"/>
</dbReference>
<feature type="region of interest" description="Disordered" evidence="1">
    <location>
        <begin position="354"/>
        <end position="386"/>
    </location>
</feature>
<keyword evidence="3" id="KW-1185">Reference proteome</keyword>
<dbReference type="InParanoid" id="A0A136IKH4"/>
<gene>
    <name evidence="2" type="ORF">Micbo1qcDRAFT_209952</name>
</gene>
<dbReference type="STRING" id="196109.A0A136IKH4"/>
<reference evidence="3" key="1">
    <citation type="submission" date="2016-02" db="EMBL/GenBank/DDBJ databases">
        <title>Draft genome sequence of Microdochium bolleyi, a fungal endophyte of beachgrass.</title>
        <authorList>
            <consortium name="DOE Joint Genome Institute"/>
            <person name="David A.S."/>
            <person name="May G."/>
            <person name="Haridas S."/>
            <person name="Lim J."/>
            <person name="Wang M."/>
            <person name="Labutti K."/>
            <person name="Lipzen A."/>
            <person name="Barry K."/>
            <person name="Grigoriev I.V."/>
        </authorList>
    </citation>
    <scope>NUCLEOTIDE SEQUENCE [LARGE SCALE GENOMIC DNA]</scope>
    <source>
        <strain evidence="3">J235TASD1</strain>
    </source>
</reference>
<dbReference type="Proteomes" id="UP000070501">
    <property type="component" value="Unassembled WGS sequence"/>
</dbReference>
<accession>A0A136IKH4</accession>
<evidence type="ECO:0000313" key="2">
    <source>
        <dbReference type="EMBL" id="KXJ85471.1"/>
    </source>
</evidence>
<evidence type="ECO:0000313" key="3">
    <source>
        <dbReference type="Proteomes" id="UP000070501"/>
    </source>
</evidence>
<proteinExistence type="predicted"/>
<dbReference type="Gene3D" id="1.20.120.20">
    <property type="entry name" value="Apolipoprotein"/>
    <property type="match status" value="1"/>
</dbReference>
<organism evidence="2 3">
    <name type="scientific">Microdochium bolleyi</name>
    <dbReference type="NCBI Taxonomy" id="196109"/>
    <lineage>
        <taxon>Eukaryota</taxon>
        <taxon>Fungi</taxon>
        <taxon>Dikarya</taxon>
        <taxon>Ascomycota</taxon>
        <taxon>Pezizomycotina</taxon>
        <taxon>Sordariomycetes</taxon>
        <taxon>Xylariomycetidae</taxon>
        <taxon>Xylariales</taxon>
        <taxon>Microdochiaceae</taxon>
        <taxon>Microdochium</taxon>
    </lineage>
</organism>
<dbReference type="OrthoDB" id="5342588at2759"/>
<dbReference type="AlphaFoldDB" id="A0A136IKH4"/>
<protein>
    <submittedName>
        <fullName evidence="2">Uncharacterized protein</fullName>
    </submittedName>
</protein>
<sequence>MPSAMSTTSTTAAAPTTRPMWEQNLRTHTALASLAVKSGNTDELRAFQTAHFAATLLSPDTSVPDTVKTQLGGLQTGTVQDAQTAAGQCKDKVEALKGTNPDPNDWRAKIKAANDEAKKNFSDMIDAAGDKAVDYINTLPPQQQNGAANVYSGGMGFVNNAINAISGFLGSVFDSIKDFLQGIWNKITDVWNNVKDTCLSAAKSIASFFGFGFRAASLVPGANVAAGEVTGYVGQAFWPIELGLDLVKGQLGDIVKAVLRGGLLGVASEHLDIENMPGRDQVIMARVKFGPQGQKKQGIAPNDEVAELRKKWADAVRNFASGQAVAEAHRPTLVGAAATQNEKIGFHHSITETGRENDAWDGDSSAQAARASEGVSGNQTNDDLHHAKKAASQYMLRGDAVSSYVEQSV</sequence>